<protein>
    <submittedName>
        <fullName evidence="6">Glycosyltransferase family 4 protein</fullName>
        <ecNumber evidence="6">2.4.-.-</ecNumber>
    </submittedName>
</protein>
<comment type="caution">
    <text evidence="6">The sequence shown here is derived from an EMBL/GenBank/DDBJ whole genome shotgun (WGS) entry which is preliminary data.</text>
</comment>
<evidence type="ECO:0000313" key="7">
    <source>
        <dbReference type="Proteomes" id="UP001229081"/>
    </source>
</evidence>
<dbReference type="GO" id="GO:1903509">
    <property type="term" value="P:liposaccharide metabolic process"/>
    <property type="evidence" value="ECO:0007669"/>
    <property type="project" value="UniProtKB-ARBA"/>
</dbReference>
<organism evidence="6 7">
    <name type="scientific">Mycobacterium paragordonae</name>
    <dbReference type="NCBI Taxonomy" id="1389713"/>
    <lineage>
        <taxon>Bacteria</taxon>
        <taxon>Bacillati</taxon>
        <taxon>Actinomycetota</taxon>
        <taxon>Actinomycetes</taxon>
        <taxon>Mycobacteriales</taxon>
        <taxon>Mycobacteriaceae</taxon>
        <taxon>Mycobacterium</taxon>
    </lineage>
</organism>
<evidence type="ECO:0000259" key="4">
    <source>
        <dbReference type="Pfam" id="PF00534"/>
    </source>
</evidence>
<name>A0A4R5WYI3_9MYCO</name>
<dbReference type="EC" id="2.4.-.-" evidence="6"/>
<dbReference type="GO" id="GO:0016757">
    <property type="term" value="F:glycosyltransferase activity"/>
    <property type="evidence" value="ECO:0007669"/>
    <property type="project" value="UniProtKB-KW"/>
</dbReference>
<evidence type="ECO:0000256" key="2">
    <source>
        <dbReference type="ARBA" id="ARBA00022679"/>
    </source>
</evidence>
<accession>A0A4R5WYI3</accession>
<feature type="compositionally biased region" description="Basic and acidic residues" evidence="3">
    <location>
        <begin position="403"/>
        <end position="412"/>
    </location>
</feature>
<sequence length="412" mass="44747">MKILMISWEYPPVVIGGLGRHVHHLSTALAEAGHEVVVLSRRPTGTDPSTHPTSDEVHDGVRVIAAAQDPHEFTFGTDMMAWTLAMGHAMIRAGLSITGGRRPWRPDVVHAHDWLVAHPALALAEFYDVPIVSTIHATEAGRHSGWVSGAISRQVHAVESWLVRESDSLITCSASMREEITELFGPGLSETTVIRNGIDAARWPFADRRPRTGPAELLYVGRLEYEKGVHDAIAALPRIRRAHPGTTLTIAGDGTQQDWLVEQARKHKVRKATRFVGHLHHDELLAALHRADAAVLPSHYEPFGLAALEAAAAGIPLVTSNTGGLGEAVINGVTGMSFAPRDVAGLAAAANSALADPAAAQRRARAARERLTSDFDWQTVAHETAQVYLAAKRRERQPQPRRPVVEHALPDR</sequence>
<dbReference type="AlphaFoldDB" id="A0A4R5WYI3"/>
<reference evidence="6" key="1">
    <citation type="submission" date="2023-06" db="EMBL/GenBank/DDBJ databases">
        <title>Identification of two novel mycobacterium reveal diversities and complexities of Mycobacterium gordonae clade.</title>
        <authorList>
            <person name="Matsumoto Y."/>
            <person name="Nakamura S."/>
            <person name="Motooka D."/>
            <person name="Fukushima K."/>
        </authorList>
    </citation>
    <scope>NUCLEOTIDE SEQUENCE</scope>
    <source>
        <strain evidence="6">TY812</strain>
    </source>
</reference>
<dbReference type="PANTHER" id="PTHR45947:SF3">
    <property type="entry name" value="SULFOQUINOVOSYL TRANSFERASE SQD2"/>
    <property type="match status" value="1"/>
</dbReference>
<evidence type="ECO:0000313" key="6">
    <source>
        <dbReference type="EMBL" id="MDP7736003.1"/>
    </source>
</evidence>
<dbReference type="RefSeq" id="WP_065047954.1">
    <property type="nucleotide sequence ID" value="NZ_JAUFSA010000001.1"/>
</dbReference>
<dbReference type="InterPro" id="IPR028098">
    <property type="entry name" value="Glyco_trans_4-like_N"/>
</dbReference>
<proteinExistence type="predicted"/>
<evidence type="ECO:0000256" key="1">
    <source>
        <dbReference type="ARBA" id="ARBA00022676"/>
    </source>
</evidence>
<dbReference type="SUPFAM" id="SSF53756">
    <property type="entry name" value="UDP-Glycosyltransferase/glycogen phosphorylase"/>
    <property type="match status" value="1"/>
</dbReference>
<evidence type="ECO:0000259" key="5">
    <source>
        <dbReference type="Pfam" id="PF13439"/>
    </source>
</evidence>
<dbReference type="InterPro" id="IPR001296">
    <property type="entry name" value="Glyco_trans_1"/>
</dbReference>
<keyword evidence="2 6" id="KW-0808">Transferase</keyword>
<dbReference type="EMBL" id="JAUFSA010000001">
    <property type="protein sequence ID" value="MDP7736003.1"/>
    <property type="molecule type" value="Genomic_DNA"/>
</dbReference>
<dbReference type="CDD" id="cd03801">
    <property type="entry name" value="GT4_PimA-like"/>
    <property type="match status" value="1"/>
</dbReference>
<dbReference type="Pfam" id="PF00534">
    <property type="entry name" value="Glycos_transf_1"/>
    <property type="match status" value="1"/>
</dbReference>
<dbReference type="Proteomes" id="UP001229081">
    <property type="component" value="Unassembled WGS sequence"/>
</dbReference>
<dbReference type="GO" id="GO:0008610">
    <property type="term" value="P:lipid biosynthetic process"/>
    <property type="evidence" value="ECO:0007669"/>
    <property type="project" value="UniProtKB-ARBA"/>
</dbReference>
<dbReference type="PANTHER" id="PTHR45947">
    <property type="entry name" value="SULFOQUINOVOSYL TRANSFERASE SQD2"/>
    <property type="match status" value="1"/>
</dbReference>
<dbReference type="Gene3D" id="3.40.50.2000">
    <property type="entry name" value="Glycogen Phosphorylase B"/>
    <property type="match status" value="2"/>
</dbReference>
<dbReference type="Pfam" id="PF13439">
    <property type="entry name" value="Glyco_transf_4"/>
    <property type="match status" value="1"/>
</dbReference>
<feature type="domain" description="Glycosyltransferase subfamily 4-like N-terminal" evidence="5">
    <location>
        <begin position="15"/>
        <end position="202"/>
    </location>
</feature>
<dbReference type="GO" id="GO:1901137">
    <property type="term" value="P:carbohydrate derivative biosynthetic process"/>
    <property type="evidence" value="ECO:0007669"/>
    <property type="project" value="UniProtKB-ARBA"/>
</dbReference>
<feature type="domain" description="Glycosyl transferase family 1" evidence="4">
    <location>
        <begin position="210"/>
        <end position="370"/>
    </location>
</feature>
<evidence type="ECO:0000256" key="3">
    <source>
        <dbReference type="SAM" id="MobiDB-lite"/>
    </source>
</evidence>
<feature type="region of interest" description="Disordered" evidence="3">
    <location>
        <begin position="391"/>
        <end position="412"/>
    </location>
</feature>
<keyword evidence="1 6" id="KW-0328">Glycosyltransferase</keyword>
<gene>
    <name evidence="6" type="ORF">QXL92_14770</name>
</gene>
<dbReference type="InterPro" id="IPR050194">
    <property type="entry name" value="Glycosyltransferase_grp1"/>
</dbReference>